<reference evidence="3" key="1">
    <citation type="submission" date="2015-02" db="EMBL/GenBank/DDBJ databases">
        <authorList>
            <person name="Gon?alves P."/>
        </authorList>
    </citation>
    <scope>NUCLEOTIDE SEQUENCE [LARGE SCALE GENOMIC DNA]</scope>
</reference>
<evidence type="ECO:0000313" key="2">
    <source>
        <dbReference type="EMBL" id="CEQ41687.1"/>
    </source>
</evidence>
<dbReference type="SUPFAM" id="SSF53254">
    <property type="entry name" value="Phosphoglycerate mutase-like"/>
    <property type="match status" value="1"/>
</dbReference>
<dbReference type="Proteomes" id="UP000243876">
    <property type="component" value="Unassembled WGS sequence"/>
</dbReference>
<keyword evidence="3" id="KW-1185">Reference proteome</keyword>
<dbReference type="GO" id="GO:0003993">
    <property type="term" value="F:acid phosphatase activity"/>
    <property type="evidence" value="ECO:0007669"/>
    <property type="project" value="TreeGrafter"/>
</dbReference>
<accession>A0A0D6ENR8</accession>
<dbReference type="AlphaFoldDB" id="A0A0D6ENR8"/>
<dbReference type="Pfam" id="PF00328">
    <property type="entry name" value="His_Phos_2"/>
    <property type="match status" value="1"/>
</dbReference>
<dbReference type="PANTHER" id="PTHR20963:SF55">
    <property type="entry name" value="PHOSPHATASE, PUTATIVE-RELATED"/>
    <property type="match status" value="1"/>
</dbReference>
<dbReference type="InterPro" id="IPR000560">
    <property type="entry name" value="His_Pase_clade-2"/>
</dbReference>
<proteinExistence type="predicted"/>
<gene>
    <name evidence="2" type="primary">SPOSA6832_03436</name>
</gene>
<keyword evidence="1" id="KW-0378">Hydrolase</keyword>
<evidence type="ECO:0000313" key="3">
    <source>
        <dbReference type="Proteomes" id="UP000243876"/>
    </source>
</evidence>
<dbReference type="EMBL" id="CENE01000016">
    <property type="protein sequence ID" value="CEQ41687.1"/>
    <property type="molecule type" value="Genomic_DNA"/>
</dbReference>
<dbReference type="CDD" id="cd07061">
    <property type="entry name" value="HP_HAP_like"/>
    <property type="match status" value="1"/>
</dbReference>
<dbReference type="PANTHER" id="PTHR20963">
    <property type="entry name" value="MULTIPLE INOSITOL POLYPHOSPHATE PHOSPHATASE-RELATED"/>
    <property type="match status" value="1"/>
</dbReference>
<dbReference type="Gene3D" id="3.40.50.1240">
    <property type="entry name" value="Phosphoglycerate mutase-like"/>
    <property type="match status" value="1"/>
</dbReference>
<dbReference type="InterPro" id="IPR029033">
    <property type="entry name" value="His_PPase_superfam"/>
</dbReference>
<sequence length="329" mass="35804">MLNFAAGFFGVPDYQTDFNMEIEIEASGLNASGAPYDMCPNSNNARGSVGSTAAAVFVEPWFNKTAERLNTYLSGDLSFAGPDITSMLQLCAYETDALGYSAFCPLFTQEEFEVFEQFYDIQACTLAHRFTLLSILITSACQFHGNNGFGSPVAAAQGLAYLQELVSRLNHTLITNFDSETNSTLDGNNVTFPLFQSIYADAAHEVSIMDALTALNLTALVQSGAPSNETLSNHTYVASKVVPFATSLQIQVMECAPSVPTKQIRFILNDAVIPLTYEGCSLDQNGLCAYDTVLGALINRIDEIDYTYDCYANYSVPYYGEVTNGRAPQ</sequence>
<organism evidence="2 3">
    <name type="scientific">Sporidiobolus salmonicolor</name>
    <name type="common">Yeast-like fungus</name>
    <name type="synonym">Sporobolomyces salmonicolor</name>
    <dbReference type="NCBI Taxonomy" id="5005"/>
    <lineage>
        <taxon>Eukaryota</taxon>
        <taxon>Fungi</taxon>
        <taxon>Dikarya</taxon>
        <taxon>Basidiomycota</taxon>
        <taxon>Pucciniomycotina</taxon>
        <taxon>Microbotryomycetes</taxon>
        <taxon>Sporidiobolales</taxon>
        <taxon>Sporidiobolaceae</taxon>
        <taxon>Sporobolomyces</taxon>
    </lineage>
</organism>
<dbReference type="OrthoDB" id="6509975at2759"/>
<protein>
    <submittedName>
        <fullName evidence="2">SPOSA6832_03436-mRNA-1:cds</fullName>
    </submittedName>
</protein>
<name>A0A0D6ENR8_SPOSA</name>
<evidence type="ECO:0000256" key="1">
    <source>
        <dbReference type="ARBA" id="ARBA00022801"/>
    </source>
</evidence>